<dbReference type="EMBL" id="OW240920">
    <property type="protein sequence ID" value="CAH2314865.1"/>
    <property type="molecule type" value="Genomic_DNA"/>
</dbReference>
<sequence length="210" mass="24566">MRSLELKIKSETDYLHAKVNELEDRSRQNNIGVKVIPDSIQPKELEEYLKAKMRSVCPNLSDKDLKIDRIHRLLKPNSAPQDAPKDRIARIHFFTVKEDFLLALRTSDLPNEYKHIKVFQDISPITMQRRREFSPFTAELHKLNIRNHWGFPVKVLFGLDGQQYIITIPEEGMEVIHTLRGFDPVIPAHRSPLTPPLPRKIKRREALSHR</sequence>
<dbReference type="InterPro" id="IPR004244">
    <property type="entry name" value="Transposase_22"/>
</dbReference>
<accession>A0AAD1SYF4</accession>
<feature type="region of interest" description="Disordered" evidence="1">
    <location>
        <begin position="190"/>
        <end position="210"/>
    </location>
</feature>
<reference evidence="2" key="1">
    <citation type="submission" date="2022-03" db="EMBL/GenBank/DDBJ databases">
        <authorList>
            <person name="Alioto T."/>
            <person name="Alioto T."/>
            <person name="Gomez Garrido J."/>
        </authorList>
    </citation>
    <scope>NUCLEOTIDE SEQUENCE</scope>
</reference>
<proteinExistence type="predicted"/>
<keyword evidence="3" id="KW-1185">Reference proteome</keyword>
<dbReference type="Gene3D" id="3.30.70.1820">
    <property type="entry name" value="L1 transposable element, RRM domain"/>
    <property type="match status" value="1"/>
</dbReference>
<dbReference type="AlphaFoldDB" id="A0AAD1SYF4"/>
<dbReference type="PANTHER" id="PTHR11505">
    <property type="entry name" value="L1 TRANSPOSABLE ELEMENT-RELATED"/>
    <property type="match status" value="1"/>
</dbReference>
<gene>
    <name evidence="2" type="ORF">PECUL_23A037638</name>
</gene>
<evidence type="ECO:0000313" key="2">
    <source>
        <dbReference type="EMBL" id="CAH2314865.1"/>
    </source>
</evidence>
<organism evidence="2 3">
    <name type="scientific">Pelobates cultripes</name>
    <name type="common">Western spadefoot toad</name>
    <dbReference type="NCBI Taxonomy" id="61616"/>
    <lineage>
        <taxon>Eukaryota</taxon>
        <taxon>Metazoa</taxon>
        <taxon>Chordata</taxon>
        <taxon>Craniata</taxon>
        <taxon>Vertebrata</taxon>
        <taxon>Euteleostomi</taxon>
        <taxon>Amphibia</taxon>
        <taxon>Batrachia</taxon>
        <taxon>Anura</taxon>
        <taxon>Pelobatoidea</taxon>
        <taxon>Pelobatidae</taxon>
        <taxon>Pelobates</taxon>
    </lineage>
</organism>
<evidence type="ECO:0008006" key="4">
    <source>
        <dbReference type="Google" id="ProtNLM"/>
    </source>
</evidence>
<name>A0AAD1SYF4_PELCU</name>
<evidence type="ECO:0000256" key="1">
    <source>
        <dbReference type="SAM" id="MobiDB-lite"/>
    </source>
</evidence>
<protein>
    <recommendedName>
        <fullName evidence="4">L1 transposable element RRM domain-containing protein</fullName>
    </recommendedName>
</protein>
<dbReference type="Proteomes" id="UP001295444">
    <property type="component" value="Chromosome 09"/>
</dbReference>
<evidence type="ECO:0000313" key="3">
    <source>
        <dbReference type="Proteomes" id="UP001295444"/>
    </source>
</evidence>